<reference evidence="1 2" key="1">
    <citation type="submission" date="2018-03" db="EMBL/GenBank/DDBJ databases">
        <title>Genomic Encyclopedia of Archaeal and Bacterial Type Strains, Phase II (KMG-II): from individual species to whole genera.</title>
        <authorList>
            <person name="Goeker M."/>
        </authorList>
    </citation>
    <scope>NUCLEOTIDE SEQUENCE [LARGE SCALE GENOMIC DNA]</scope>
    <source>
        <strain evidence="1 2">DSM 100346</strain>
    </source>
</reference>
<dbReference type="EMBL" id="QGDT01000064">
    <property type="protein sequence ID" value="PWJ47500.1"/>
    <property type="molecule type" value="Genomic_DNA"/>
</dbReference>
<keyword evidence="2" id="KW-1185">Reference proteome</keyword>
<dbReference type="Proteomes" id="UP000245880">
    <property type="component" value="Unassembled WGS sequence"/>
</dbReference>
<dbReference type="AlphaFoldDB" id="A0A315ZR88"/>
<organism evidence="1 2">
    <name type="scientific">Dyadobacter jejuensis</name>
    <dbReference type="NCBI Taxonomy" id="1082580"/>
    <lineage>
        <taxon>Bacteria</taxon>
        <taxon>Pseudomonadati</taxon>
        <taxon>Bacteroidota</taxon>
        <taxon>Cytophagia</taxon>
        <taxon>Cytophagales</taxon>
        <taxon>Spirosomataceae</taxon>
        <taxon>Dyadobacter</taxon>
    </lineage>
</organism>
<protein>
    <submittedName>
        <fullName evidence="1">Uncharacterized protein</fullName>
    </submittedName>
</protein>
<accession>A0A315ZR88</accession>
<evidence type="ECO:0000313" key="2">
    <source>
        <dbReference type="Proteomes" id="UP000245880"/>
    </source>
</evidence>
<evidence type="ECO:0000313" key="1">
    <source>
        <dbReference type="EMBL" id="PWJ47500.1"/>
    </source>
</evidence>
<dbReference type="OrthoDB" id="879730at2"/>
<gene>
    <name evidence="1" type="ORF">CLV98_1642</name>
</gene>
<proteinExistence type="predicted"/>
<comment type="caution">
    <text evidence="1">The sequence shown here is derived from an EMBL/GenBank/DDBJ whole genome shotgun (WGS) entry which is preliminary data.</text>
</comment>
<dbReference type="RefSeq" id="WP_109678529.1">
    <property type="nucleotide sequence ID" value="NZ_QGDT01000064.1"/>
</dbReference>
<sequence>MDEITYRNKTYKGPESWKACDRRQFEKLIPFCRLPADAITDEIYGMAVQLIFRIRPLDWARWRLSQLQWEALKKQIQWVFEMPEGKPFEYFEHDAIRYLLMDELFADTSALELSMAMMAYTDFVRPDDRDLSALDRLLATIYRPERKDLKAFKNSEEWNGDMREPYNESRMLMHAQHLATLSLETKTVLLTYFEVQTRLFLDQYDELFGGDTEPRYSDGRGWIMMLKNIAKEGHFGNFDQVCRQPVHLVFVAALDDTLNAEEIRDKQENGYEY</sequence>
<name>A0A315ZR88_9BACT</name>